<name>A0A4D4L3E5_STRVO</name>
<feature type="region of interest" description="Disordered" evidence="1">
    <location>
        <begin position="112"/>
        <end position="189"/>
    </location>
</feature>
<keyword evidence="2" id="KW-0812">Transmembrane</keyword>
<evidence type="ECO:0000256" key="1">
    <source>
        <dbReference type="SAM" id="MobiDB-lite"/>
    </source>
</evidence>
<feature type="transmembrane region" description="Helical" evidence="2">
    <location>
        <begin position="88"/>
        <end position="106"/>
    </location>
</feature>
<feature type="compositionally biased region" description="Low complexity" evidence="1">
    <location>
        <begin position="171"/>
        <end position="182"/>
    </location>
</feature>
<feature type="transmembrane region" description="Helical" evidence="2">
    <location>
        <begin position="45"/>
        <end position="68"/>
    </location>
</feature>
<gene>
    <name evidence="3" type="ORF">SVIO_067640</name>
</gene>
<keyword evidence="2" id="KW-0472">Membrane</keyword>
<evidence type="ECO:0000313" key="4">
    <source>
        <dbReference type="Proteomes" id="UP000301309"/>
    </source>
</evidence>
<protein>
    <submittedName>
        <fullName evidence="3">Uncharacterized protein</fullName>
    </submittedName>
</protein>
<comment type="caution">
    <text evidence="3">The sequence shown here is derived from an EMBL/GenBank/DDBJ whole genome shotgun (WGS) entry which is preliminary data.</text>
</comment>
<feature type="transmembrane region" description="Helical" evidence="2">
    <location>
        <begin position="12"/>
        <end position="36"/>
    </location>
</feature>
<dbReference type="EMBL" id="BJHW01000001">
    <property type="protein sequence ID" value="GDY56141.1"/>
    <property type="molecule type" value="Genomic_DNA"/>
</dbReference>
<proteinExistence type="predicted"/>
<accession>A0A4D4L3E5</accession>
<dbReference type="Proteomes" id="UP000301309">
    <property type="component" value="Unassembled WGS sequence"/>
</dbReference>
<organism evidence="3 4">
    <name type="scientific">Streptomyces violaceusniger</name>
    <dbReference type="NCBI Taxonomy" id="68280"/>
    <lineage>
        <taxon>Bacteria</taxon>
        <taxon>Bacillati</taxon>
        <taxon>Actinomycetota</taxon>
        <taxon>Actinomycetes</taxon>
        <taxon>Kitasatosporales</taxon>
        <taxon>Streptomycetaceae</taxon>
        <taxon>Streptomyces</taxon>
        <taxon>Streptomyces violaceusniger group</taxon>
    </lineage>
</organism>
<evidence type="ECO:0000256" key="2">
    <source>
        <dbReference type="SAM" id="Phobius"/>
    </source>
</evidence>
<dbReference type="AlphaFoldDB" id="A0A4D4L3E5"/>
<sequence length="189" mass="19848">MDITVVNGLPAHVLIVHFVVVFVPLSALAVVVGAIWPSAARRMGVVLPLLALVTLASVPVATGAGEWLEEHVDSDVLVRRHAELGDGLLPWAVGLFVMATAVWWTTRRPTTVEAAPGSGPGQSPPGPRRLSASRQWCSPSWWPRAPSWTCTGSATPERRPPGTTASPGPPVAADMVTTTTDTLEPVASS</sequence>
<evidence type="ECO:0000313" key="3">
    <source>
        <dbReference type="EMBL" id="GDY56141.1"/>
    </source>
</evidence>
<keyword evidence="4" id="KW-1185">Reference proteome</keyword>
<reference evidence="3 4" key="1">
    <citation type="journal article" date="2020" name="Int. J. Syst. Evol. Microbiol.">
        <title>Reclassification of Streptomyces castelarensis and Streptomyces sporoclivatus as later heterotypic synonyms of Streptomyces antimycoticus.</title>
        <authorList>
            <person name="Komaki H."/>
            <person name="Tamura T."/>
        </authorList>
    </citation>
    <scope>NUCLEOTIDE SEQUENCE [LARGE SCALE GENOMIC DNA]</scope>
    <source>
        <strain evidence="3 4">NBRC 13459</strain>
    </source>
</reference>
<keyword evidence="2" id="KW-1133">Transmembrane helix</keyword>